<dbReference type="SUPFAM" id="SSF53613">
    <property type="entry name" value="Ribokinase-like"/>
    <property type="match status" value="1"/>
</dbReference>
<evidence type="ECO:0000256" key="3">
    <source>
        <dbReference type="ARBA" id="ARBA00022679"/>
    </source>
</evidence>
<dbReference type="OrthoDB" id="9810880at2"/>
<dbReference type="CDD" id="cd01169">
    <property type="entry name" value="HMPP_kinase"/>
    <property type="match status" value="1"/>
</dbReference>
<dbReference type="GO" id="GO:0005829">
    <property type="term" value="C:cytosol"/>
    <property type="evidence" value="ECO:0007669"/>
    <property type="project" value="TreeGrafter"/>
</dbReference>
<keyword evidence="5 8" id="KW-0418">Kinase</keyword>
<comment type="caution">
    <text evidence="8">The sequence shown here is derived from an EMBL/GenBank/DDBJ whole genome shotgun (WGS) entry which is preliminary data.</text>
</comment>
<dbReference type="InterPro" id="IPR013749">
    <property type="entry name" value="PM/HMP-P_kinase-1"/>
</dbReference>
<dbReference type="PANTHER" id="PTHR20858:SF17">
    <property type="entry name" value="HYDROXYMETHYLPYRIMIDINE_PHOSPHOMETHYLPYRIMIDINE KINASE THI20-RELATED"/>
    <property type="match status" value="1"/>
</dbReference>
<proteinExistence type="predicted"/>
<dbReference type="NCBIfam" id="TIGR00097">
    <property type="entry name" value="HMP-P_kinase"/>
    <property type="match status" value="1"/>
</dbReference>
<accession>A0A5S5DVA9</accession>
<dbReference type="EC" id="2.7.1.49" evidence="2"/>
<dbReference type="FunFam" id="3.40.1190.20:FF:000003">
    <property type="entry name" value="Phosphomethylpyrimidine kinase ThiD"/>
    <property type="match status" value="1"/>
</dbReference>
<reference evidence="8 9" key="1">
    <citation type="submission" date="2019-07" db="EMBL/GenBank/DDBJ databases">
        <title>Genomic Encyclopedia of Type Strains, Phase IV (KMG-IV): sequencing the most valuable type-strain genomes for metagenomic binning, comparative biology and taxonomic classification.</title>
        <authorList>
            <person name="Goeker M."/>
        </authorList>
    </citation>
    <scope>NUCLEOTIDE SEQUENCE [LARGE SCALE GENOMIC DNA]</scope>
    <source>
        <strain evidence="8 9">DSM 18961</strain>
    </source>
</reference>
<dbReference type="PANTHER" id="PTHR20858">
    <property type="entry name" value="PHOSPHOMETHYLPYRIMIDINE KINASE"/>
    <property type="match status" value="1"/>
</dbReference>
<dbReference type="AlphaFoldDB" id="A0A5S5DVA9"/>
<protein>
    <recommendedName>
        <fullName evidence="2">hydroxymethylpyrimidine kinase</fullName>
        <ecNumber evidence="2">2.7.1.49</ecNumber>
    </recommendedName>
</protein>
<evidence type="ECO:0000256" key="6">
    <source>
        <dbReference type="ARBA" id="ARBA00022840"/>
    </source>
</evidence>
<dbReference type="InterPro" id="IPR029056">
    <property type="entry name" value="Ribokinase-like"/>
</dbReference>
<dbReference type="InterPro" id="IPR004399">
    <property type="entry name" value="HMP/HMP-P_kinase_dom"/>
</dbReference>
<keyword evidence="4" id="KW-0547">Nucleotide-binding</keyword>
<keyword evidence="6" id="KW-0067">ATP-binding</keyword>
<feature type="domain" description="Pyridoxamine kinase/Phosphomethylpyrimidine kinase" evidence="7">
    <location>
        <begin position="18"/>
        <end position="265"/>
    </location>
</feature>
<dbReference type="GO" id="GO:0009228">
    <property type="term" value="P:thiamine biosynthetic process"/>
    <property type="evidence" value="ECO:0007669"/>
    <property type="project" value="InterPro"/>
</dbReference>
<evidence type="ECO:0000256" key="5">
    <source>
        <dbReference type="ARBA" id="ARBA00022777"/>
    </source>
</evidence>
<keyword evidence="9" id="KW-1185">Reference proteome</keyword>
<evidence type="ECO:0000313" key="8">
    <source>
        <dbReference type="EMBL" id="TYP99208.1"/>
    </source>
</evidence>
<organism evidence="8 9">
    <name type="scientific">Tenacibaculum adriaticum</name>
    <dbReference type="NCBI Taxonomy" id="413713"/>
    <lineage>
        <taxon>Bacteria</taxon>
        <taxon>Pseudomonadati</taxon>
        <taxon>Bacteroidota</taxon>
        <taxon>Flavobacteriia</taxon>
        <taxon>Flavobacteriales</taxon>
        <taxon>Flavobacteriaceae</taxon>
        <taxon>Tenacibaculum</taxon>
    </lineage>
</organism>
<dbReference type="Gene3D" id="3.40.1190.20">
    <property type="match status" value="1"/>
</dbReference>
<evidence type="ECO:0000259" key="7">
    <source>
        <dbReference type="Pfam" id="PF08543"/>
    </source>
</evidence>
<evidence type="ECO:0000256" key="4">
    <source>
        <dbReference type="ARBA" id="ARBA00022741"/>
    </source>
</evidence>
<evidence type="ECO:0000256" key="1">
    <source>
        <dbReference type="ARBA" id="ARBA00004948"/>
    </source>
</evidence>
<dbReference type="Proteomes" id="UP000323136">
    <property type="component" value="Unassembled WGS sequence"/>
</dbReference>
<keyword evidence="3" id="KW-0808">Transferase</keyword>
<dbReference type="RefSeq" id="WP_148869989.1">
    <property type="nucleotide sequence ID" value="NZ_VNIA01000002.1"/>
</dbReference>
<gene>
    <name evidence="8" type="ORF">C7447_102530</name>
</gene>
<dbReference type="EMBL" id="VNIA01000002">
    <property type="protein sequence ID" value="TYP99208.1"/>
    <property type="molecule type" value="Genomic_DNA"/>
</dbReference>
<evidence type="ECO:0000256" key="2">
    <source>
        <dbReference type="ARBA" id="ARBA00012135"/>
    </source>
</evidence>
<dbReference type="Pfam" id="PF08543">
    <property type="entry name" value="Phos_pyr_kin"/>
    <property type="match status" value="1"/>
</dbReference>
<name>A0A5S5DVA9_9FLAO</name>
<dbReference type="GO" id="GO:0008972">
    <property type="term" value="F:phosphomethylpyrimidine kinase activity"/>
    <property type="evidence" value="ECO:0007669"/>
    <property type="project" value="InterPro"/>
</dbReference>
<dbReference type="GO" id="GO:0005524">
    <property type="term" value="F:ATP binding"/>
    <property type="evidence" value="ECO:0007669"/>
    <property type="project" value="UniProtKB-KW"/>
</dbReference>
<sequence>MIVKNYTYPTVLTIAGFDGSGGAGIQADIKTFSALGCFATSVLTALPVQSTQGVRNIFPIPPLAVKEQIEAILDDIFPDAIKIGMVHSNEMVETIVTTLLQYPKTNIVFDPVMVATSGHKLIEDQTITKIIEQLFPVVKIITPNMDEASILAQMEINTLDDMYIAGEKILKLGCKSLLLKGGHLDLPIITSLYFDSEGKVHPFEFTKFNTNNTHGSGCTLSSAIASYLAQGKDLLEAVSLGQTFVHQAIENGKNVLIGKGNGPLNHFFNPQKLIKNDLV</sequence>
<comment type="pathway">
    <text evidence="1">Cofactor biosynthesis; thiamine diphosphate biosynthesis.</text>
</comment>
<evidence type="ECO:0000313" key="9">
    <source>
        <dbReference type="Proteomes" id="UP000323136"/>
    </source>
</evidence>
<dbReference type="GO" id="GO:0008902">
    <property type="term" value="F:hydroxymethylpyrimidine kinase activity"/>
    <property type="evidence" value="ECO:0007669"/>
    <property type="project" value="UniProtKB-EC"/>
</dbReference>